<dbReference type="InterPro" id="IPR005490">
    <property type="entry name" value="LD_TPept_cat_dom"/>
</dbReference>
<feature type="signal peptide" evidence="8">
    <location>
        <begin position="1"/>
        <end position="22"/>
    </location>
</feature>
<keyword evidence="4 6" id="KW-0573">Peptidoglycan synthesis</keyword>
<dbReference type="GO" id="GO:0016740">
    <property type="term" value="F:transferase activity"/>
    <property type="evidence" value="ECO:0007669"/>
    <property type="project" value="UniProtKB-KW"/>
</dbReference>
<dbReference type="CDD" id="cd16913">
    <property type="entry name" value="YkuD_like"/>
    <property type="match status" value="1"/>
</dbReference>
<evidence type="ECO:0000256" key="3">
    <source>
        <dbReference type="ARBA" id="ARBA00022960"/>
    </source>
</evidence>
<comment type="pathway">
    <text evidence="1 6">Cell wall biogenesis; peptidoglycan biosynthesis.</text>
</comment>
<keyword evidence="11" id="KW-1185">Reference proteome</keyword>
<gene>
    <name evidence="10" type="ORF">AsFPU1_2955</name>
</gene>
<keyword evidence="5 6" id="KW-0961">Cell wall biogenesis/degradation</keyword>
<feature type="domain" description="L,D-TPase catalytic" evidence="9">
    <location>
        <begin position="116"/>
        <end position="248"/>
    </location>
</feature>
<sequence length="249" mass="27349">MFMRLSLSLFSCLVLLAYISQAKQKQSPVLDQATVSPDIEVTTKDLASQKQQQWQEFQQSKETNPNLQSPKPLKSVPSQKVPLPSPNFNPPIDTPQISNIEPVSLDNYMTLAPTSTTNKLGNPIYKLSLYANGQLLAAYPIVTGQATTQSKNRHQEGSQAPLPDGKYRIASGVVPGNEPEVGEQFLPITPLFSTGRSALGIHYDPSFEKSNGEDGTHGCIGLTNKQDFAQVLSYVNSYQPQYLEVKIQP</sequence>
<name>A0A401IK96_APHSA</name>
<dbReference type="GO" id="GO:0008360">
    <property type="term" value="P:regulation of cell shape"/>
    <property type="evidence" value="ECO:0007669"/>
    <property type="project" value="UniProtKB-UniRule"/>
</dbReference>
<feature type="chain" id="PRO_5019309150" description="L,D-TPase catalytic domain-containing protein" evidence="8">
    <location>
        <begin position="23"/>
        <end position="249"/>
    </location>
</feature>
<evidence type="ECO:0000256" key="2">
    <source>
        <dbReference type="ARBA" id="ARBA00022679"/>
    </source>
</evidence>
<keyword evidence="8" id="KW-0732">Signal</keyword>
<dbReference type="Gene3D" id="2.40.440.10">
    <property type="entry name" value="L,D-transpeptidase catalytic domain-like"/>
    <property type="match status" value="1"/>
</dbReference>
<evidence type="ECO:0000256" key="7">
    <source>
        <dbReference type="SAM" id="MobiDB-lite"/>
    </source>
</evidence>
<evidence type="ECO:0000256" key="5">
    <source>
        <dbReference type="ARBA" id="ARBA00023316"/>
    </source>
</evidence>
<dbReference type="GO" id="GO:0071555">
    <property type="term" value="P:cell wall organization"/>
    <property type="evidence" value="ECO:0007669"/>
    <property type="project" value="UniProtKB-UniRule"/>
</dbReference>
<dbReference type="OrthoDB" id="555330at2"/>
<dbReference type="AlphaFoldDB" id="A0A401IK96"/>
<dbReference type="SUPFAM" id="SSF141523">
    <property type="entry name" value="L,D-transpeptidase catalytic domain-like"/>
    <property type="match status" value="1"/>
</dbReference>
<keyword evidence="3 6" id="KW-0133">Cell shape</keyword>
<feature type="region of interest" description="Disordered" evidence="7">
    <location>
        <begin position="50"/>
        <end position="86"/>
    </location>
</feature>
<dbReference type="Proteomes" id="UP000287247">
    <property type="component" value="Unassembled WGS sequence"/>
</dbReference>
<reference evidence="11" key="1">
    <citation type="submission" date="2017-05" db="EMBL/GenBank/DDBJ databases">
        <title>Physiological properties and genetic analysis related to exopolysaccharide production of fresh-water unicellular cyanobacterium Aphanothece sacrum, Suizenji Nori, that has been cultured as a food source in Japan.</title>
        <authorList>
            <person name="Kanesaki Y."/>
            <person name="Yoshikawa S."/>
            <person name="Ohki K."/>
        </authorList>
    </citation>
    <scope>NUCLEOTIDE SEQUENCE [LARGE SCALE GENOMIC DNA]</scope>
    <source>
        <strain evidence="11">FPU1</strain>
    </source>
</reference>
<protein>
    <recommendedName>
        <fullName evidence="9">L,D-TPase catalytic domain-containing protein</fullName>
    </recommendedName>
</protein>
<dbReference type="EMBL" id="BDQK01000013">
    <property type="protein sequence ID" value="GBF81541.1"/>
    <property type="molecule type" value="Genomic_DNA"/>
</dbReference>
<dbReference type="Pfam" id="PF03734">
    <property type="entry name" value="YkuD"/>
    <property type="match status" value="1"/>
</dbReference>
<dbReference type="InterPro" id="IPR038063">
    <property type="entry name" value="Transpep_catalytic_dom"/>
</dbReference>
<feature type="compositionally biased region" description="Low complexity" evidence="7">
    <location>
        <begin position="50"/>
        <end position="62"/>
    </location>
</feature>
<accession>A0A401IK96</accession>
<dbReference type="GO" id="GO:0009252">
    <property type="term" value="P:peptidoglycan biosynthetic process"/>
    <property type="evidence" value="ECO:0007669"/>
    <property type="project" value="UniProtKB-UniPathway"/>
</dbReference>
<evidence type="ECO:0000259" key="9">
    <source>
        <dbReference type="PROSITE" id="PS52029"/>
    </source>
</evidence>
<evidence type="ECO:0000256" key="8">
    <source>
        <dbReference type="SAM" id="SignalP"/>
    </source>
</evidence>
<comment type="caution">
    <text evidence="10">The sequence shown here is derived from an EMBL/GenBank/DDBJ whole genome shotgun (WGS) entry which is preliminary data.</text>
</comment>
<evidence type="ECO:0000256" key="4">
    <source>
        <dbReference type="ARBA" id="ARBA00022984"/>
    </source>
</evidence>
<feature type="active site" description="Proton donor/acceptor" evidence="6">
    <location>
        <position position="202"/>
    </location>
</feature>
<evidence type="ECO:0000313" key="10">
    <source>
        <dbReference type="EMBL" id="GBF81541.1"/>
    </source>
</evidence>
<feature type="active site" description="Nucleophile" evidence="6">
    <location>
        <position position="219"/>
    </location>
</feature>
<evidence type="ECO:0000256" key="1">
    <source>
        <dbReference type="ARBA" id="ARBA00004752"/>
    </source>
</evidence>
<dbReference type="PROSITE" id="PS52029">
    <property type="entry name" value="LD_TPASE"/>
    <property type="match status" value="1"/>
</dbReference>
<proteinExistence type="predicted"/>
<dbReference type="UniPathway" id="UPA00219"/>
<evidence type="ECO:0000313" key="11">
    <source>
        <dbReference type="Proteomes" id="UP000287247"/>
    </source>
</evidence>
<keyword evidence="2" id="KW-0808">Transferase</keyword>
<organism evidence="10 11">
    <name type="scientific">Aphanothece sacrum FPU1</name>
    <dbReference type="NCBI Taxonomy" id="1920663"/>
    <lineage>
        <taxon>Bacteria</taxon>
        <taxon>Bacillati</taxon>
        <taxon>Cyanobacteriota</taxon>
        <taxon>Cyanophyceae</taxon>
        <taxon>Oscillatoriophycideae</taxon>
        <taxon>Chroococcales</taxon>
        <taxon>Aphanothecaceae</taxon>
        <taxon>Aphanothece</taxon>
    </lineage>
</organism>
<evidence type="ECO:0000256" key="6">
    <source>
        <dbReference type="PROSITE-ProRule" id="PRU01373"/>
    </source>
</evidence>